<feature type="compositionally biased region" description="Gly residues" evidence="1">
    <location>
        <begin position="534"/>
        <end position="546"/>
    </location>
</feature>
<feature type="region of interest" description="Disordered" evidence="1">
    <location>
        <begin position="517"/>
        <end position="558"/>
    </location>
</feature>
<feature type="region of interest" description="Disordered" evidence="1">
    <location>
        <begin position="603"/>
        <end position="657"/>
    </location>
</feature>
<feature type="compositionally biased region" description="Polar residues" evidence="1">
    <location>
        <begin position="617"/>
        <end position="632"/>
    </location>
</feature>
<feature type="region of interest" description="Disordered" evidence="1">
    <location>
        <begin position="1"/>
        <end position="56"/>
    </location>
</feature>
<dbReference type="AlphaFoldDB" id="A0AA39P4Y7"/>
<feature type="compositionally biased region" description="Pro residues" evidence="1">
    <location>
        <begin position="162"/>
        <end position="188"/>
    </location>
</feature>
<proteinExistence type="predicted"/>
<dbReference type="Proteomes" id="UP001175227">
    <property type="component" value="Unassembled WGS sequence"/>
</dbReference>
<organism evidence="2 3">
    <name type="scientific">Armillaria novae-zelandiae</name>
    <dbReference type="NCBI Taxonomy" id="153914"/>
    <lineage>
        <taxon>Eukaryota</taxon>
        <taxon>Fungi</taxon>
        <taxon>Dikarya</taxon>
        <taxon>Basidiomycota</taxon>
        <taxon>Agaricomycotina</taxon>
        <taxon>Agaricomycetes</taxon>
        <taxon>Agaricomycetidae</taxon>
        <taxon>Agaricales</taxon>
        <taxon>Marasmiineae</taxon>
        <taxon>Physalacriaceae</taxon>
        <taxon>Armillaria</taxon>
    </lineage>
</organism>
<evidence type="ECO:0000256" key="1">
    <source>
        <dbReference type="SAM" id="MobiDB-lite"/>
    </source>
</evidence>
<name>A0AA39P4Y7_9AGAR</name>
<feature type="compositionally biased region" description="Basic and acidic residues" evidence="1">
    <location>
        <begin position="634"/>
        <end position="648"/>
    </location>
</feature>
<evidence type="ECO:0000313" key="3">
    <source>
        <dbReference type="Proteomes" id="UP001175227"/>
    </source>
</evidence>
<gene>
    <name evidence="2" type="ORF">IW261DRAFT_1421212</name>
</gene>
<dbReference type="EMBL" id="JAUEPR010000018">
    <property type="protein sequence ID" value="KAK0476993.1"/>
    <property type="molecule type" value="Genomic_DNA"/>
</dbReference>
<keyword evidence="3" id="KW-1185">Reference proteome</keyword>
<feature type="region of interest" description="Disordered" evidence="1">
    <location>
        <begin position="124"/>
        <end position="188"/>
    </location>
</feature>
<accession>A0AA39P4Y7</accession>
<sequence length="684" mass="75441">MARIALRYRQGIGREPNPNPARDAAERPRRGNLTGARTSTKAQHWPHSGSLTLPTIATLNPPEVTLQTPESERTLTKHLKNVEGRIAGGRKEIQPKTPTKRRTASSALLRLPLGTLLTLPADFSGELSDDNSQAELQTPSPTSPGTDIFMDENPLPAAPVQNVPPPAAPGQNAPPPAMSAPDIPPVPPPQVFAFPTNKDDLRLFTLVSANDSPHRNGAEFIPYGPKHEKQVACLQPNLGNFEGSVFHRDDILDNLNSSQLDSIMQNVGGYLLGVLFNGGRKLVDVSKPKPWEVLNKTFIPLLEGNETLKVYQGLPEMVPEDKLAPPFIVVIEAAGDIRDVLLRQRILALNDNLALHVVPATCKDLSWAVWLFKANEPIITGTAEEIEGIGETLRFIILKNLWEDGTFRTLLYPMTRNRMDHPTKAILDAITASYVKYRGARDTHYWVFFMKPPSLTISAKEWNILCTHVQKKTIRNGNISISPALPRTGNQFCTICKLDMHPTFDCSFTRDNTVFQGPTKPLIGGQHEGRPPRGRGGGQGNRGRGGQSEYKSRGSRGVWDRNQTWRETIYTTSHNVDWSGPADWMALREQPSLSPWLGTVMANATAQGGDDPATDYQPANDSSVQVSGSETSQEVERDAERAPGDPERNPGSQNNLEQVRLIRMTANQQEDLPESACWKQSETD</sequence>
<comment type="caution">
    <text evidence="2">The sequence shown here is derived from an EMBL/GenBank/DDBJ whole genome shotgun (WGS) entry which is preliminary data.</text>
</comment>
<feature type="compositionally biased region" description="Polar residues" evidence="1">
    <location>
        <begin position="130"/>
        <end position="145"/>
    </location>
</feature>
<reference evidence="2" key="1">
    <citation type="submission" date="2023-06" db="EMBL/GenBank/DDBJ databases">
        <authorList>
            <consortium name="Lawrence Berkeley National Laboratory"/>
            <person name="Ahrendt S."/>
            <person name="Sahu N."/>
            <person name="Indic B."/>
            <person name="Wong-Bajracharya J."/>
            <person name="Merenyi Z."/>
            <person name="Ke H.-M."/>
            <person name="Monk M."/>
            <person name="Kocsube S."/>
            <person name="Drula E."/>
            <person name="Lipzen A."/>
            <person name="Balint B."/>
            <person name="Henrissat B."/>
            <person name="Andreopoulos B."/>
            <person name="Martin F.M."/>
            <person name="Harder C.B."/>
            <person name="Rigling D."/>
            <person name="Ford K.L."/>
            <person name="Foster G.D."/>
            <person name="Pangilinan J."/>
            <person name="Papanicolaou A."/>
            <person name="Barry K."/>
            <person name="LaButti K."/>
            <person name="Viragh M."/>
            <person name="Koriabine M."/>
            <person name="Yan M."/>
            <person name="Riley R."/>
            <person name="Champramary S."/>
            <person name="Plett K.L."/>
            <person name="Tsai I.J."/>
            <person name="Slot J."/>
            <person name="Sipos G."/>
            <person name="Plett J."/>
            <person name="Nagy L.G."/>
            <person name="Grigoriev I.V."/>
        </authorList>
    </citation>
    <scope>NUCLEOTIDE SEQUENCE</scope>
    <source>
        <strain evidence="2">ICMP 16352</strain>
    </source>
</reference>
<protein>
    <submittedName>
        <fullName evidence="2">Uncharacterized protein</fullName>
    </submittedName>
</protein>
<evidence type="ECO:0000313" key="2">
    <source>
        <dbReference type="EMBL" id="KAK0476993.1"/>
    </source>
</evidence>